<feature type="transmembrane region" description="Helical" evidence="1">
    <location>
        <begin position="80"/>
        <end position="100"/>
    </location>
</feature>
<feature type="domain" description="Zinc-ribbon" evidence="2">
    <location>
        <begin position="3"/>
        <end position="25"/>
    </location>
</feature>
<organism evidence="3 4">
    <name type="scientific">Ruminococcus bicirculans</name>
    <name type="common">ex Wegman et al. 2014</name>
    <dbReference type="NCBI Taxonomy" id="1160721"/>
    <lineage>
        <taxon>Bacteria</taxon>
        <taxon>Bacillati</taxon>
        <taxon>Bacillota</taxon>
        <taxon>Clostridia</taxon>
        <taxon>Eubacteriales</taxon>
        <taxon>Oscillospiraceae</taxon>
        <taxon>Ruminococcus</taxon>
    </lineage>
</organism>
<accession>A0AAW6E162</accession>
<evidence type="ECO:0000313" key="3">
    <source>
        <dbReference type="EMBL" id="MDB8741445.1"/>
    </source>
</evidence>
<dbReference type="RefSeq" id="WP_138338293.1">
    <property type="nucleotide sequence ID" value="NZ_JADMNX010000002.1"/>
</dbReference>
<evidence type="ECO:0000313" key="4">
    <source>
        <dbReference type="Proteomes" id="UP001211421"/>
    </source>
</evidence>
<comment type="caution">
    <text evidence="3">The sequence shown here is derived from an EMBL/GenBank/DDBJ whole genome shotgun (WGS) entry which is preliminary data.</text>
</comment>
<keyword evidence="1" id="KW-0812">Transmembrane</keyword>
<sequence>MAFCGKCGKEIDDEAKFCRYCGNKVEMINNAPISNAKSMLKEIDTEASKAENKEADNNPNASLMSENGIAVKKKRSKAPLIITVIVVILAGLFVAFWFLLKPILFKDDTIVKKNLFNDGLLSAISEKGGQWGYINTKGEFVITPQFDAVTEFSDGYASVSVGGKWGIIDSSGSYVVSPQYGYISRFSKGVAVVVNFDVDDDGNDKYGLIDTKGKLLLPITYDEIGSSNFDELNSDGLNFDDDIDIFRIESNEKYGYANTKGEIIVNPTYDSAGSFSEGYADVCNNEKYGFIDQKGKLVIPCQYDKTLSFKENVCGVCVGEKWGVINKKGKYIANPKYDSMSSYSEGYAAIKKDDKWGYIDTKGKEVIKTKYVDAYSFINGKAVVEDSKNKLGIINTNDKWLKTIKYDIYPIHPRLSEDIYSIEKDGLCGMMNSQGKELVKPTYDNIQPSSYYDKRFVFSYGGKKGYLNENGDVCIGNKYIDCSVFYSDKYAIAYNDNKTMSIIDSSGDTLNDKEYYGLCGKKIDYCQYDNCFNKTRTSDSDFLGITQPEKYCGQDIARSMLYDINNEISDMAVDGESTSDGIIKIIDCSDTNNMDRISKCAADSCRGNATKGYALVVYVPSIDEVCVFWGHDKDKDLNVGAYSSKSGSIQSSFEGLSLQSIYNWISAEYF</sequence>
<dbReference type="InterPro" id="IPR026870">
    <property type="entry name" value="Zinc_ribbon_dom"/>
</dbReference>
<dbReference type="EMBL" id="JAQMLS010000002">
    <property type="protein sequence ID" value="MDB8741445.1"/>
    <property type="molecule type" value="Genomic_DNA"/>
</dbReference>
<dbReference type="PANTHER" id="PTHR37841">
    <property type="entry name" value="GLR2918 PROTEIN"/>
    <property type="match status" value="1"/>
</dbReference>
<dbReference type="SUPFAM" id="SSF69360">
    <property type="entry name" value="Cell wall binding repeat"/>
    <property type="match status" value="2"/>
</dbReference>
<evidence type="ECO:0000256" key="1">
    <source>
        <dbReference type="SAM" id="Phobius"/>
    </source>
</evidence>
<dbReference type="AlphaFoldDB" id="A0AAW6E162"/>
<proteinExistence type="predicted"/>
<dbReference type="Pfam" id="PF13240">
    <property type="entry name" value="Zn_Ribbon_1"/>
    <property type="match status" value="1"/>
</dbReference>
<dbReference type="PANTHER" id="PTHR37841:SF1">
    <property type="entry name" value="DUF3298 DOMAIN-CONTAINING PROTEIN"/>
    <property type="match status" value="1"/>
</dbReference>
<keyword evidence="1" id="KW-1133">Transmembrane helix</keyword>
<keyword evidence="1" id="KW-0472">Membrane</keyword>
<dbReference type="InterPro" id="IPR032774">
    <property type="entry name" value="WG_beta_rep"/>
</dbReference>
<protein>
    <submittedName>
        <fullName evidence="3">WG repeat-containing protein</fullName>
    </submittedName>
</protein>
<reference evidence="3" key="1">
    <citation type="submission" date="2023-01" db="EMBL/GenBank/DDBJ databases">
        <title>Human gut microbiome strain richness.</title>
        <authorList>
            <person name="Chen-Liaw A."/>
        </authorList>
    </citation>
    <scope>NUCLEOTIDE SEQUENCE</scope>
    <source>
        <strain evidence="3">D59st1_B8_D59t2_181005</strain>
    </source>
</reference>
<name>A0AAW6E162_9FIRM</name>
<evidence type="ECO:0000259" key="2">
    <source>
        <dbReference type="Pfam" id="PF13240"/>
    </source>
</evidence>
<dbReference type="Pfam" id="PF14903">
    <property type="entry name" value="WG_beta_rep"/>
    <property type="match status" value="5"/>
</dbReference>
<dbReference type="Proteomes" id="UP001211421">
    <property type="component" value="Unassembled WGS sequence"/>
</dbReference>
<gene>
    <name evidence="3" type="ORF">PNV70_05115</name>
</gene>